<dbReference type="PANTHER" id="PTHR32305:SF15">
    <property type="entry name" value="PROTEIN RHSA-RELATED"/>
    <property type="match status" value="1"/>
</dbReference>
<sequence length="332" mass="36582">MFTAEYDAENRITSLAYTDSSGMAHRQEFLCSGDNLLAEQKFYENGVLVDTLRIIRDGMLVIQDRDGNNAVLREYTWGLNLGGGIGGLLNLKQGGQNYAYLYDGKGNVEAILDSTQAVVAAYRYDPFGVLLNQTGSLNQPYAFSTKRYNAPVGMVQYEARNYFPEIVRWDSRDPIGEAGGLNLYAFVGNNPVNWIDPYGQRPKLTIIINLGDNPIYSSYSNPQTPGQVVFPINPGRTSITTNNDPDTLIFADGTVVKIPDYTTVVIKDSDALNTFEESDLRYISPLGQLIDDLGLIPLLTGADFLLGPKIILDPETEFGGPFVFPEDDGPCK</sequence>
<dbReference type="AlphaFoldDB" id="A0A081BTX0"/>
<evidence type="ECO:0000313" key="2">
    <source>
        <dbReference type="Proteomes" id="UP000030661"/>
    </source>
</evidence>
<reference evidence="1" key="1">
    <citation type="journal article" date="2015" name="PeerJ">
        <title>First genomic representation of candidate bacterial phylum KSB3 points to enhanced environmental sensing as a trigger of wastewater bulking.</title>
        <authorList>
            <person name="Sekiguchi Y."/>
            <person name="Ohashi A."/>
            <person name="Parks D.H."/>
            <person name="Yamauchi T."/>
            <person name="Tyson G.W."/>
            <person name="Hugenholtz P."/>
        </authorList>
    </citation>
    <scope>NUCLEOTIDE SEQUENCE [LARGE SCALE GENOMIC DNA]</scope>
</reference>
<dbReference type="Gene3D" id="2.180.10.10">
    <property type="entry name" value="RHS repeat-associated core"/>
    <property type="match status" value="1"/>
</dbReference>
<accession>A0A081BTX0</accession>
<keyword evidence="2" id="KW-1185">Reference proteome</keyword>
<dbReference type="eggNOG" id="COG3209">
    <property type="taxonomic scope" value="Bacteria"/>
</dbReference>
<dbReference type="PANTHER" id="PTHR32305">
    <property type="match status" value="1"/>
</dbReference>
<name>A0A081BTX0_VECG1</name>
<dbReference type="HOGENOM" id="CLU_835917_0_0_0"/>
<dbReference type="EMBL" id="DF820464">
    <property type="protein sequence ID" value="GAK55775.1"/>
    <property type="molecule type" value="Genomic_DNA"/>
</dbReference>
<gene>
    <name evidence="1" type="ORF">U27_02734</name>
</gene>
<dbReference type="InterPro" id="IPR050708">
    <property type="entry name" value="T6SS_VgrG/RHS"/>
</dbReference>
<dbReference type="Proteomes" id="UP000030661">
    <property type="component" value="Unassembled WGS sequence"/>
</dbReference>
<dbReference type="InterPro" id="IPR022385">
    <property type="entry name" value="Rhs_assc_core"/>
</dbReference>
<protein>
    <submittedName>
        <fullName evidence="1">YD repeat protein</fullName>
    </submittedName>
</protein>
<dbReference type="NCBIfam" id="TIGR03696">
    <property type="entry name" value="Rhs_assc_core"/>
    <property type="match status" value="1"/>
</dbReference>
<organism evidence="1">
    <name type="scientific">Vecturithrix granuli</name>
    <dbReference type="NCBI Taxonomy" id="1499967"/>
    <lineage>
        <taxon>Bacteria</taxon>
        <taxon>Candidatus Moduliflexota</taxon>
        <taxon>Candidatus Vecturitrichia</taxon>
        <taxon>Candidatus Vecturitrichales</taxon>
        <taxon>Candidatus Vecturitrichaceae</taxon>
        <taxon>Candidatus Vecturithrix</taxon>
    </lineage>
</organism>
<dbReference type="STRING" id="1499967.U27_02734"/>
<evidence type="ECO:0000313" key="1">
    <source>
        <dbReference type="EMBL" id="GAK55775.1"/>
    </source>
</evidence>
<proteinExistence type="predicted"/>